<evidence type="ECO:0000256" key="5">
    <source>
        <dbReference type="ARBA" id="ARBA00022842"/>
    </source>
</evidence>
<comment type="cofactor">
    <cofactor evidence="1">
        <name>Mg(2+)</name>
        <dbReference type="ChEBI" id="CHEBI:18420"/>
    </cofactor>
</comment>
<feature type="compositionally biased region" description="Polar residues" evidence="6">
    <location>
        <begin position="290"/>
        <end position="300"/>
    </location>
</feature>
<evidence type="ECO:0000256" key="3">
    <source>
        <dbReference type="ARBA" id="ARBA00022741"/>
    </source>
</evidence>
<dbReference type="InterPro" id="IPR004095">
    <property type="entry name" value="TGS"/>
</dbReference>
<evidence type="ECO:0008006" key="11">
    <source>
        <dbReference type="Google" id="ProtNLM"/>
    </source>
</evidence>
<dbReference type="PANTHER" id="PTHR23305:SF18">
    <property type="entry name" value="OBG-TYPE G DOMAIN-CONTAINING PROTEIN"/>
    <property type="match status" value="1"/>
</dbReference>
<dbReference type="Gene3D" id="1.10.150.300">
    <property type="entry name" value="TGS-like domain"/>
    <property type="match status" value="1"/>
</dbReference>
<dbReference type="GO" id="GO:0005737">
    <property type="term" value="C:cytoplasm"/>
    <property type="evidence" value="ECO:0007669"/>
    <property type="project" value="TreeGrafter"/>
</dbReference>
<dbReference type="Gene3D" id="3.10.20.30">
    <property type="match status" value="3"/>
</dbReference>
<evidence type="ECO:0000259" key="7">
    <source>
        <dbReference type="PROSITE" id="PS51710"/>
    </source>
</evidence>
<organism evidence="9 10">
    <name type="scientific">Candidatus Chisholmbacteria bacterium RIFCSPHIGHO2_01_FULL_52_32</name>
    <dbReference type="NCBI Taxonomy" id="1797591"/>
    <lineage>
        <taxon>Bacteria</taxon>
        <taxon>Candidatus Chisholmiibacteriota</taxon>
    </lineage>
</organism>
<dbReference type="InterPro" id="IPR023192">
    <property type="entry name" value="TGS-like_dom_sf"/>
</dbReference>
<dbReference type="GO" id="GO:0005524">
    <property type="term" value="F:ATP binding"/>
    <property type="evidence" value="ECO:0007669"/>
    <property type="project" value="UniProtKB-KW"/>
</dbReference>
<dbReference type="GO" id="GO:0016887">
    <property type="term" value="F:ATP hydrolysis activity"/>
    <property type="evidence" value="ECO:0007669"/>
    <property type="project" value="InterPro"/>
</dbReference>
<dbReference type="InterPro" id="IPR031167">
    <property type="entry name" value="G_OBG"/>
</dbReference>
<proteinExistence type="predicted"/>
<evidence type="ECO:0000313" key="9">
    <source>
        <dbReference type="EMBL" id="OGY18284.1"/>
    </source>
</evidence>
<feature type="region of interest" description="Disordered" evidence="6">
    <location>
        <begin position="281"/>
        <end position="301"/>
    </location>
</feature>
<dbReference type="SUPFAM" id="SSF52540">
    <property type="entry name" value="P-loop containing nucleoside triphosphate hydrolases"/>
    <property type="match status" value="1"/>
</dbReference>
<keyword evidence="2" id="KW-0479">Metal-binding</keyword>
<dbReference type="EMBL" id="MHCJ01000003">
    <property type="protein sequence ID" value="OGY18284.1"/>
    <property type="molecule type" value="Genomic_DNA"/>
</dbReference>
<dbReference type="AlphaFoldDB" id="A0A1G1VSI6"/>
<dbReference type="Gene3D" id="3.40.50.300">
    <property type="entry name" value="P-loop containing nucleotide triphosphate hydrolases"/>
    <property type="match status" value="2"/>
</dbReference>
<dbReference type="PRINTS" id="PR00326">
    <property type="entry name" value="GTP1OBG"/>
</dbReference>
<keyword evidence="5" id="KW-0460">Magnesium</keyword>
<dbReference type="InterPro" id="IPR012675">
    <property type="entry name" value="Beta-grasp_dom_sf"/>
</dbReference>
<dbReference type="InterPro" id="IPR013029">
    <property type="entry name" value="YchF_C"/>
</dbReference>
<sequence length="332" mass="35343">MSLSVGIVGLPNAGKSTLFNALAARRLAETAARPFTTIEPHEAVVPVPDERLRRLSGLVKPQETVPATVTFIDIAGLVKGAHQGEGLGNQFLAKIREVDALVHVVRAFVDPGVSHTGATHEPGSAEQIIEDIENVNMELELGGIAKRPTIYVLNIGEQNVGASESQRLTELVEGKFGNTAIAVSAKLEEELIDLAPDERKQYLAEVGAQESGLIQIIKRAYELLSLVTFYTIKGGVELHAWSIKQGESALQAAAKVHSDFAKGFIKAEVIGVEELLGFGGPASTRGEEPASQNLGESTQGGWKAAKEHGKVRLEGRDYAVADGDVIEFKVGG</sequence>
<evidence type="ECO:0000259" key="8">
    <source>
        <dbReference type="PROSITE" id="PS51880"/>
    </source>
</evidence>
<evidence type="ECO:0000256" key="2">
    <source>
        <dbReference type="ARBA" id="ARBA00022723"/>
    </source>
</evidence>
<keyword evidence="4" id="KW-0067">ATP-binding</keyword>
<dbReference type="Pfam" id="PF06071">
    <property type="entry name" value="YchF-GTPase_C"/>
    <property type="match status" value="2"/>
</dbReference>
<dbReference type="PIRSF" id="PIRSF006641">
    <property type="entry name" value="CHP00092"/>
    <property type="match status" value="1"/>
</dbReference>
<keyword evidence="3" id="KW-0547">Nucleotide-binding</keyword>
<dbReference type="PANTHER" id="PTHR23305">
    <property type="entry name" value="OBG GTPASE FAMILY"/>
    <property type="match status" value="1"/>
</dbReference>
<dbReference type="GO" id="GO:0046872">
    <property type="term" value="F:metal ion binding"/>
    <property type="evidence" value="ECO:0007669"/>
    <property type="project" value="UniProtKB-KW"/>
</dbReference>
<name>A0A1G1VSI6_9BACT</name>
<dbReference type="PROSITE" id="PS51880">
    <property type="entry name" value="TGS"/>
    <property type="match status" value="1"/>
</dbReference>
<gene>
    <name evidence="9" type="ORF">A2786_02060</name>
</gene>
<dbReference type="PROSITE" id="PS51710">
    <property type="entry name" value="G_OBG"/>
    <property type="match status" value="1"/>
</dbReference>
<dbReference type="GO" id="GO:0005525">
    <property type="term" value="F:GTP binding"/>
    <property type="evidence" value="ECO:0007669"/>
    <property type="project" value="InterPro"/>
</dbReference>
<dbReference type="InterPro" id="IPR006073">
    <property type="entry name" value="GTP-bd"/>
</dbReference>
<comment type="caution">
    <text evidence="9">The sequence shown here is derived from an EMBL/GenBank/DDBJ whole genome shotgun (WGS) entry which is preliminary data.</text>
</comment>
<evidence type="ECO:0000256" key="4">
    <source>
        <dbReference type="ARBA" id="ARBA00022840"/>
    </source>
</evidence>
<evidence type="ECO:0000313" key="10">
    <source>
        <dbReference type="Proteomes" id="UP000179233"/>
    </source>
</evidence>
<dbReference type="InterPro" id="IPR012676">
    <property type="entry name" value="TGS-like"/>
</dbReference>
<evidence type="ECO:0000256" key="6">
    <source>
        <dbReference type="SAM" id="MobiDB-lite"/>
    </source>
</evidence>
<dbReference type="Pfam" id="PF01926">
    <property type="entry name" value="MMR_HSR1"/>
    <property type="match status" value="1"/>
</dbReference>
<accession>A0A1G1VSI6</accession>
<evidence type="ECO:0000256" key="1">
    <source>
        <dbReference type="ARBA" id="ARBA00001946"/>
    </source>
</evidence>
<feature type="domain" description="OBG-type G" evidence="7">
    <location>
        <begin position="3"/>
        <end position="225"/>
    </location>
</feature>
<reference evidence="9 10" key="1">
    <citation type="journal article" date="2016" name="Nat. Commun.">
        <title>Thousands of microbial genomes shed light on interconnected biogeochemical processes in an aquifer system.</title>
        <authorList>
            <person name="Anantharaman K."/>
            <person name="Brown C.T."/>
            <person name="Hug L.A."/>
            <person name="Sharon I."/>
            <person name="Castelle C.J."/>
            <person name="Probst A.J."/>
            <person name="Thomas B.C."/>
            <person name="Singh A."/>
            <person name="Wilkins M.J."/>
            <person name="Karaoz U."/>
            <person name="Brodie E.L."/>
            <person name="Williams K.H."/>
            <person name="Hubbard S.S."/>
            <person name="Banfield J.F."/>
        </authorList>
    </citation>
    <scope>NUCLEOTIDE SEQUENCE [LARGE SCALE GENOMIC DNA]</scope>
</reference>
<dbReference type="Proteomes" id="UP000179233">
    <property type="component" value="Unassembled WGS sequence"/>
</dbReference>
<feature type="domain" description="TGS" evidence="8">
    <location>
        <begin position="225"/>
        <end position="330"/>
    </location>
</feature>
<dbReference type="InterPro" id="IPR004396">
    <property type="entry name" value="ATPase_YchF/OLA1"/>
</dbReference>
<protein>
    <recommendedName>
        <fullName evidence="11">OBG-type G domain-containing protein</fullName>
    </recommendedName>
</protein>
<dbReference type="SUPFAM" id="SSF81271">
    <property type="entry name" value="TGS-like"/>
    <property type="match status" value="1"/>
</dbReference>
<dbReference type="InterPro" id="IPR027417">
    <property type="entry name" value="P-loop_NTPase"/>
</dbReference>